<evidence type="ECO:0000313" key="2">
    <source>
        <dbReference type="EMBL" id="WCT72064.1"/>
    </source>
</evidence>
<reference evidence="2 3" key="1">
    <citation type="submission" date="2023-02" db="EMBL/GenBank/DDBJ databases">
        <title>Genome sequence of Sphingomonas naphthae.</title>
        <authorList>
            <person name="Kim S."/>
            <person name="Heo J."/>
            <person name="Kwon S.-W."/>
        </authorList>
    </citation>
    <scope>NUCLEOTIDE SEQUENCE [LARGE SCALE GENOMIC DNA]</scope>
    <source>
        <strain evidence="2 3">KACC 18716</strain>
    </source>
</reference>
<dbReference type="Pfam" id="PF04233">
    <property type="entry name" value="Phage_Mu_F"/>
    <property type="match status" value="1"/>
</dbReference>
<proteinExistence type="predicted"/>
<dbReference type="EMBL" id="CP117411">
    <property type="protein sequence ID" value="WCT72064.1"/>
    <property type="molecule type" value="Genomic_DNA"/>
</dbReference>
<dbReference type="InterPro" id="IPR006528">
    <property type="entry name" value="Phage_head_morphogenesis_dom"/>
</dbReference>
<keyword evidence="3" id="KW-1185">Reference proteome</keyword>
<accession>A0ABY7TFY7</accession>
<organism evidence="2 3">
    <name type="scientific">Sphingomonas naphthae</name>
    <dbReference type="NCBI Taxonomy" id="1813468"/>
    <lineage>
        <taxon>Bacteria</taxon>
        <taxon>Pseudomonadati</taxon>
        <taxon>Pseudomonadota</taxon>
        <taxon>Alphaproteobacteria</taxon>
        <taxon>Sphingomonadales</taxon>
        <taxon>Sphingomonadaceae</taxon>
        <taxon>Sphingomonas</taxon>
    </lineage>
</organism>
<feature type="domain" description="Phage head morphogenesis" evidence="1">
    <location>
        <begin position="53"/>
        <end position="184"/>
    </location>
</feature>
<sequence length="374" mass="41802">MVEPLPIVSPVEALRFFRAKGLAGSFAWQDVWNGEHARAFTVAKVMSRDLLEDIRAALDEAIAGGQTLETFRANLRPTLEAKGWWGRKPMRDPETGELKNVQLGSPRRLKTIFEVNMRSAYAAGRWERIERNKKAFPYLRYMHSLKMENARPQHVAWHGTIRPVDDDWWDTHYGPCGWGCACTAQPVNQRVMERRGWAITEQPVAFPKRQYVNPRTGEVSAIEQGISPGFNFNIGKAYLDPLAPSHMPGLPIEGDATAAAGDVEAGIDAFLSVFGIKDGKARIVHDRDGFPLAIGRGWFRTGNGRHRLPAAPAELARAAQAIARPTSSRWTWVRDASGRARLTRRYVRREEGATTIAEVSGAGWRFVSHRARAA</sequence>
<dbReference type="Proteomes" id="UP001220395">
    <property type="component" value="Chromosome"/>
</dbReference>
<dbReference type="RefSeq" id="WP_273686013.1">
    <property type="nucleotide sequence ID" value="NZ_CP117411.1"/>
</dbReference>
<name>A0ABY7TFY7_9SPHN</name>
<gene>
    <name evidence="2" type="ORF">PQ455_10430</name>
</gene>
<evidence type="ECO:0000259" key="1">
    <source>
        <dbReference type="Pfam" id="PF04233"/>
    </source>
</evidence>
<evidence type="ECO:0000313" key="3">
    <source>
        <dbReference type="Proteomes" id="UP001220395"/>
    </source>
</evidence>
<protein>
    <submittedName>
        <fullName evidence="2">Phage minor head protein</fullName>
    </submittedName>
</protein>